<evidence type="ECO:0000313" key="1">
    <source>
        <dbReference type="EMBL" id="GIY98015.1"/>
    </source>
</evidence>
<evidence type="ECO:0000313" key="2">
    <source>
        <dbReference type="Proteomes" id="UP001054945"/>
    </source>
</evidence>
<comment type="caution">
    <text evidence="1">The sequence shown here is derived from an EMBL/GenBank/DDBJ whole genome shotgun (WGS) entry which is preliminary data.</text>
</comment>
<gene>
    <name evidence="1" type="ORF">CEXT_165191</name>
</gene>
<keyword evidence="2" id="KW-1185">Reference proteome</keyword>
<dbReference type="Proteomes" id="UP001054945">
    <property type="component" value="Unassembled WGS sequence"/>
</dbReference>
<sequence>MLSLKALEAIHRMKNSGVEMTSFKQMRQLIDSSCSEPYFKLSERRMSRRKPFRWKHLLLSLEEAPNLINAVL</sequence>
<accession>A0AAV4XUZ8</accession>
<protein>
    <submittedName>
        <fullName evidence="1">Uncharacterized protein</fullName>
    </submittedName>
</protein>
<dbReference type="AlphaFoldDB" id="A0AAV4XUZ8"/>
<name>A0AAV4XUZ8_CAEEX</name>
<reference evidence="1 2" key="1">
    <citation type="submission" date="2021-06" db="EMBL/GenBank/DDBJ databases">
        <title>Caerostris extrusa draft genome.</title>
        <authorList>
            <person name="Kono N."/>
            <person name="Arakawa K."/>
        </authorList>
    </citation>
    <scope>NUCLEOTIDE SEQUENCE [LARGE SCALE GENOMIC DNA]</scope>
</reference>
<dbReference type="EMBL" id="BPLR01018243">
    <property type="protein sequence ID" value="GIY98015.1"/>
    <property type="molecule type" value="Genomic_DNA"/>
</dbReference>
<organism evidence="1 2">
    <name type="scientific">Caerostris extrusa</name>
    <name type="common">Bark spider</name>
    <name type="synonym">Caerostris bankana</name>
    <dbReference type="NCBI Taxonomy" id="172846"/>
    <lineage>
        <taxon>Eukaryota</taxon>
        <taxon>Metazoa</taxon>
        <taxon>Ecdysozoa</taxon>
        <taxon>Arthropoda</taxon>
        <taxon>Chelicerata</taxon>
        <taxon>Arachnida</taxon>
        <taxon>Araneae</taxon>
        <taxon>Araneomorphae</taxon>
        <taxon>Entelegynae</taxon>
        <taxon>Araneoidea</taxon>
        <taxon>Araneidae</taxon>
        <taxon>Caerostris</taxon>
    </lineage>
</organism>
<proteinExistence type="predicted"/>